<protein>
    <submittedName>
        <fullName evidence="2">Uncharacterized protein</fullName>
    </submittedName>
</protein>
<feature type="region of interest" description="Disordered" evidence="1">
    <location>
        <begin position="342"/>
        <end position="388"/>
    </location>
</feature>
<evidence type="ECO:0000256" key="1">
    <source>
        <dbReference type="SAM" id="MobiDB-lite"/>
    </source>
</evidence>
<evidence type="ECO:0000313" key="2">
    <source>
        <dbReference type="EMBL" id="CAK9085107.1"/>
    </source>
</evidence>
<comment type="caution">
    <text evidence="2">The sequence shown here is derived from an EMBL/GenBank/DDBJ whole genome shotgun (WGS) entry which is preliminary data.</text>
</comment>
<name>A0ABP0QA62_9DINO</name>
<keyword evidence="3" id="KW-1185">Reference proteome</keyword>
<feature type="region of interest" description="Disordered" evidence="1">
    <location>
        <begin position="167"/>
        <end position="329"/>
    </location>
</feature>
<organism evidence="2 3">
    <name type="scientific">Durusdinium trenchii</name>
    <dbReference type="NCBI Taxonomy" id="1381693"/>
    <lineage>
        <taxon>Eukaryota</taxon>
        <taxon>Sar</taxon>
        <taxon>Alveolata</taxon>
        <taxon>Dinophyceae</taxon>
        <taxon>Suessiales</taxon>
        <taxon>Symbiodiniaceae</taxon>
        <taxon>Durusdinium</taxon>
    </lineage>
</organism>
<feature type="compositionally biased region" description="Acidic residues" evidence="1">
    <location>
        <begin position="187"/>
        <end position="198"/>
    </location>
</feature>
<accession>A0ABP0QA62</accession>
<gene>
    <name evidence="2" type="ORF">CCMP2556_LOCUS41343</name>
</gene>
<proteinExistence type="predicted"/>
<reference evidence="2 3" key="1">
    <citation type="submission" date="2024-02" db="EMBL/GenBank/DDBJ databases">
        <authorList>
            <person name="Chen Y."/>
            <person name="Shah S."/>
            <person name="Dougan E. K."/>
            <person name="Thang M."/>
            <person name="Chan C."/>
        </authorList>
    </citation>
    <scope>NUCLEOTIDE SEQUENCE [LARGE SCALE GENOMIC DNA]</scope>
</reference>
<feature type="region of interest" description="Disordered" evidence="1">
    <location>
        <begin position="95"/>
        <end position="155"/>
    </location>
</feature>
<dbReference type="Proteomes" id="UP001642484">
    <property type="component" value="Unassembled WGS sequence"/>
</dbReference>
<evidence type="ECO:0000313" key="3">
    <source>
        <dbReference type="Proteomes" id="UP001642484"/>
    </source>
</evidence>
<sequence length="483" mass="51709">MIQNHRVPAGTALIGLSSDVSTPSCKEISWNYTWLKAVCKRSPDKVPSVFFLADAFLFMDRLMDGALLLPKAPETKADVAGQEARRVKKLMGEVEALEDGEPDGSAADASGSESGSDSSEDSEACSEACAEPRSDVATGSLGSPDAGAPSSPDKKTKYREYWKKFVVPWPPQPHGPSRDVPNKELQTCEESEGGDEDLSPYKSPDLSNAVFSPTVRSTSATGSEEEEISEEGCAKETPCGATRATKSANTKSKGDDSECDSLNARTLRLGEGESEGDSDPGSPTPMSASSDGMVSESEFHEAMNDGNFLAHQEALNPQSSSSTMKTPNCRQPNFWGFPMVETPPKTEAPEKAKKSKAPAAKGKLCKTKSKASFKTSGPKKPFMVKEPKGQTKYNGYDITSLPREAFPNPGRCNTGAHSYTLTYGEASVEVLLQKEAYFVKKVAPNGTGPIGHISWAKNGGPRQAFKVAKARSGLERYSFEQAS</sequence>
<feature type="compositionally biased region" description="Polar residues" evidence="1">
    <location>
        <begin position="205"/>
        <end position="216"/>
    </location>
</feature>
<feature type="compositionally biased region" description="Low complexity" evidence="1">
    <location>
        <begin position="103"/>
        <end position="117"/>
    </location>
</feature>
<dbReference type="EMBL" id="CAXAMN010024252">
    <property type="protein sequence ID" value="CAK9085107.1"/>
    <property type="molecule type" value="Genomic_DNA"/>
</dbReference>
<feature type="compositionally biased region" description="Polar residues" evidence="1">
    <location>
        <begin position="315"/>
        <end position="329"/>
    </location>
</feature>